<name>A0ABQ9F8K8_TEGGR</name>
<organism evidence="2 3">
    <name type="scientific">Tegillarca granosa</name>
    <name type="common">Malaysian cockle</name>
    <name type="synonym">Anadara granosa</name>
    <dbReference type="NCBI Taxonomy" id="220873"/>
    <lineage>
        <taxon>Eukaryota</taxon>
        <taxon>Metazoa</taxon>
        <taxon>Spiralia</taxon>
        <taxon>Lophotrochozoa</taxon>
        <taxon>Mollusca</taxon>
        <taxon>Bivalvia</taxon>
        <taxon>Autobranchia</taxon>
        <taxon>Pteriomorphia</taxon>
        <taxon>Arcoida</taxon>
        <taxon>Arcoidea</taxon>
        <taxon>Arcidae</taxon>
        <taxon>Tegillarca</taxon>
    </lineage>
</organism>
<protein>
    <submittedName>
        <fullName evidence="2">Uncharacterized protein</fullName>
    </submittedName>
</protein>
<evidence type="ECO:0000256" key="1">
    <source>
        <dbReference type="SAM" id="Phobius"/>
    </source>
</evidence>
<keyword evidence="3" id="KW-1185">Reference proteome</keyword>
<accession>A0ABQ9F8K8</accession>
<comment type="caution">
    <text evidence="2">The sequence shown here is derived from an EMBL/GenBank/DDBJ whole genome shotgun (WGS) entry which is preliminary data.</text>
</comment>
<dbReference type="Proteomes" id="UP001217089">
    <property type="component" value="Unassembled WGS sequence"/>
</dbReference>
<reference evidence="2 3" key="1">
    <citation type="submission" date="2022-12" db="EMBL/GenBank/DDBJ databases">
        <title>Chromosome-level genome of Tegillarca granosa.</title>
        <authorList>
            <person name="Kim J."/>
        </authorList>
    </citation>
    <scope>NUCLEOTIDE SEQUENCE [LARGE SCALE GENOMIC DNA]</scope>
    <source>
        <strain evidence="2">Teg-2019</strain>
        <tissue evidence="2">Adductor muscle</tissue>
    </source>
</reference>
<feature type="transmembrane region" description="Helical" evidence="1">
    <location>
        <begin position="78"/>
        <end position="103"/>
    </location>
</feature>
<sequence>MLQNRINDIKQTCYKEEAIEVTSTSISIFSPLNIANNLTPVVLLHDSVTVTFKILHSAVCSRISKRVFTRCRLKSLRILRAISVLLTIVKLVTYTGILANLFLKVKRKEAVLVTDII</sequence>
<evidence type="ECO:0000313" key="3">
    <source>
        <dbReference type="Proteomes" id="UP001217089"/>
    </source>
</evidence>
<evidence type="ECO:0000313" key="2">
    <source>
        <dbReference type="EMBL" id="KAJ8311968.1"/>
    </source>
</evidence>
<keyword evidence="1" id="KW-0812">Transmembrane</keyword>
<keyword evidence="1" id="KW-0472">Membrane</keyword>
<keyword evidence="1" id="KW-1133">Transmembrane helix</keyword>
<proteinExistence type="predicted"/>
<gene>
    <name evidence="2" type="ORF">KUTeg_009341</name>
</gene>
<dbReference type="EMBL" id="JARBDR010000440">
    <property type="protein sequence ID" value="KAJ8311968.1"/>
    <property type="molecule type" value="Genomic_DNA"/>
</dbReference>